<accession>A0ABS4AYM0</accession>
<evidence type="ECO:0000313" key="3">
    <source>
        <dbReference type="Proteomes" id="UP000680815"/>
    </source>
</evidence>
<evidence type="ECO:0000256" key="1">
    <source>
        <dbReference type="SAM" id="MobiDB-lite"/>
    </source>
</evidence>
<protein>
    <submittedName>
        <fullName evidence="2">Uncharacterized protein</fullName>
    </submittedName>
</protein>
<dbReference type="RefSeq" id="WP_209353874.1">
    <property type="nucleotide sequence ID" value="NZ_JAGIYZ010000029.1"/>
</dbReference>
<organism evidence="2 3">
    <name type="scientific">Roseomonas nitratireducens</name>
    <dbReference type="NCBI Taxonomy" id="2820810"/>
    <lineage>
        <taxon>Bacteria</taxon>
        <taxon>Pseudomonadati</taxon>
        <taxon>Pseudomonadota</taxon>
        <taxon>Alphaproteobacteria</taxon>
        <taxon>Acetobacterales</taxon>
        <taxon>Roseomonadaceae</taxon>
        <taxon>Roseomonas</taxon>
    </lineage>
</organism>
<proteinExistence type="predicted"/>
<evidence type="ECO:0000313" key="2">
    <source>
        <dbReference type="EMBL" id="MBP0466475.1"/>
    </source>
</evidence>
<keyword evidence="3" id="KW-1185">Reference proteome</keyword>
<comment type="caution">
    <text evidence="2">The sequence shown here is derived from an EMBL/GenBank/DDBJ whole genome shotgun (WGS) entry which is preliminary data.</text>
</comment>
<name>A0ABS4AYM0_9PROT</name>
<dbReference type="EMBL" id="JAGIYZ010000029">
    <property type="protein sequence ID" value="MBP0466475.1"/>
    <property type="molecule type" value="Genomic_DNA"/>
</dbReference>
<dbReference type="Proteomes" id="UP000680815">
    <property type="component" value="Unassembled WGS sequence"/>
</dbReference>
<sequence length="104" mass="10864">MKAPVSDLRLLLFGAALLIFGGGLTFAVARWNSAATDRAFVEAAERAARHRPPPPGPPRFWAPVTGAQPPAAITAEIVRREAVVAPPAVAVPQMPGDKPPAAPR</sequence>
<feature type="region of interest" description="Disordered" evidence="1">
    <location>
        <begin position="45"/>
        <end position="65"/>
    </location>
</feature>
<reference evidence="2 3" key="1">
    <citation type="submission" date="2021-03" db="EMBL/GenBank/DDBJ databases">
        <authorList>
            <person name="So Y."/>
        </authorList>
    </citation>
    <scope>NUCLEOTIDE SEQUENCE [LARGE SCALE GENOMIC DNA]</scope>
    <source>
        <strain evidence="2 3">PWR1</strain>
    </source>
</reference>
<gene>
    <name evidence="2" type="ORF">J5Y09_21280</name>
</gene>